<evidence type="ECO:0000313" key="3">
    <source>
        <dbReference type="Proteomes" id="UP000054564"/>
    </source>
</evidence>
<protein>
    <submittedName>
        <fullName evidence="2">Uncharacterized protein</fullName>
    </submittedName>
</protein>
<feature type="compositionally biased region" description="Polar residues" evidence="1">
    <location>
        <begin position="1"/>
        <end position="12"/>
    </location>
</feature>
<comment type="caution">
    <text evidence="2">The sequence shown here is derived from an EMBL/GenBank/DDBJ whole genome shotgun (WGS) entry which is preliminary data.</text>
</comment>
<gene>
    <name evidence="2" type="ORF">PSTG_09064</name>
</gene>
<dbReference type="Proteomes" id="UP000054564">
    <property type="component" value="Unassembled WGS sequence"/>
</dbReference>
<dbReference type="AlphaFoldDB" id="A0A0L0VF87"/>
<keyword evidence="3" id="KW-1185">Reference proteome</keyword>
<evidence type="ECO:0000313" key="2">
    <source>
        <dbReference type="EMBL" id="KNE97659.1"/>
    </source>
</evidence>
<dbReference type="OrthoDB" id="2506708at2759"/>
<reference evidence="3" key="1">
    <citation type="submission" date="2014-03" db="EMBL/GenBank/DDBJ databases">
        <title>The Genome Sequence of Puccinia striiformis f. sp. tritici PST-78.</title>
        <authorList>
            <consortium name="The Broad Institute Genome Sequencing Platform"/>
            <person name="Cuomo C."/>
            <person name="Hulbert S."/>
            <person name="Chen X."/>
            <person name="Walker B."/>
            <person name="Young S.K."/>
            <person name="Zeng Q."/>
            <person name="Gargeya S."/>
            <person name="Fitzgerald M."/>
            <person name="Haas B."/>
            <person name="Abouelleil A."/>
            <person name="Alvarado L."/>
            <person name="Arachchi H.M."/>
            <person name="Berlin A.M."/>
            <person name="Chapman S.B."/>
            <person name="Goldberg J."/>
            <person name="Griggs A."/>
            <person name="Gujja S."/>
            <person name="Hansen M."/>
            <person name="Howarth C."/>
            <person name="Imamovic A."/>
            <person name="Larimer J."/>
            <person name="McCowan C."/>
            <person name="Montmayeur A."/>
            <person name="Murphy C."/>
            <person name="Neiman D."/>
            <person name="Pearson M."/>
            <person name="Priest M."/>
            <person name="Roberts A."/>
            <person name="Saif S."/>
            <person name="Shea T."/>
            <person name="Sisk P."/>
            <person name="Sykes S."/>
            <person name="Wortman J."/>
            <person name="Nusbaum C."/>
            <person name="Birren B."/>
        </authorList>
    </citation>
    <scope>NUCLEOTIDE SEQUENCE [LARGE SCALE GENOMIC DNA]</scope>
    <source>
        <strain evidence="3">race PST-78</strain>
    </source>
</reference>
<dbReference type="EMBL" id="AJIL01000065">
    <property type="protein sequence ID" value="KNE97659.1"/>
    <property type="molecule type" value="Genomic_DNA"/>
</dbReference>
<accession>A0A0L0VF87</accession>
<proteinExistence type="predicted"/>
<name>A0A0L0VF87_9BASI</name>
<sequence>MSHTINPNQPRLQNAHPPNRGSGRSLIPPPTNRSGFVPPHLQHRANASAGSTTLAPMIGGHHGVPLNTNGGLNGLAGLDDPNNENNRQHNFGLDNRFGPLGDPGFNSVGNRYTDFGSTDGVNDHNYHQAGHDGNFNANQDDTETLEDDTRMTDVTINVDHEALQSIFGLSEAKRALAQRVLEMNQENILGALVYGIFSLQPGGTLISLQPGANNTPPVAPTPVIDIRNYRYGEYIKDDIRDFIQSKILEARNVGYSGANDANGAPEPLALLNSTHAHVASLPAAIITAHLPPGYSQGNQPSQRSVSRLVRTLLKYERVTVRNLLLKNIVDTSFAKVTGAAPCLEVLFNQINHALRSRDGAHVPLVIWDDIPMRVKVRFAYLRLQTAAHALNPTNTHGSQWTPIDHHLQMLSNQTAEYIRCWAILIIQKDEQMFGLGGVIYSSVRHLPHLPTQEEVENEVAQARLVPATTTVGNDAATAAATV</sequence>
<organism evidence="2 3">
    <name type="scientific">Puccinia striiformis f. sp. tritici PST-78</name>
    <dbReference type="NCBI Taxonomy" id="1165861"/>
    <lineage>
        <taxon>Eukaryota</taxon>
        <taxon>Fungi</taxon>
        <taxon>Dikarya</taxon>
        <taxon>Basidiomycota</taxon>
        <taxon>Pucciniomycotina</taxon>
        <taxon>Pucciniomycetes</taxon>
        <taxon>Pucciniales</taxon>
        <taxon>Pucciniaceae</taxon>
        <taxon>Puccinia</taxon>
    </lineage>
</organism>
<feature type="region of interest" description="Disordered" evidence="1">
    <location>
        <begin position="1"/>
        <end position="42"/>
    </location>
</feature>
<evidence type="ECO:0000256" key="1">
    <source>
        <dbReference type="SAM" id="MobiDB-lite"/>
    </source>
</evidence>